<keyword evidence="3 6" id="KW-0547">Nucleotide-binding</keyword>
<feature type="binding site" evidence="6">
    <location>
        <begin position="32"/>
        <end position="37"/>
    </location>
    <ligand>
        <name>ATP</name>
        <dbReference type="ChEBI" id="CHEBI:30616"/>
    </ligand>
</feature>
<comment type="similarity">
    <text evidence="6">Belongs to the tRNA(Ile)-lysidine synthase family.</text>
</comment>
<evidence type="ECO:0000259" key="7">
    <source>
        <dbReference type="Pfam" id="PF01171"/>
    </source>
</evidence>
<accession>A0A8K1YUB2</accession>
<dbReference type="SUPFAM" id="SSF52402">
    <property type="entry name" value="Adenine nucleotide alpha hydrolases-like"/>
    <property type="match status" value="1"/>
</dbReference>
<comment type="function">
    <text evidence="6">Ligates lysine onto the cytidine present at position 34 of the AUA codon-specific tRNA(Ile) that contains the anticodon CAU, in an ATP-dependent manner. Cytidine is converted to lysidine, thus changing the amino acid specificity of the tRNA from methionine to isoleucine.</text>
</comment>
<dbReference type="InterPro" id="IPR012795">
    <property type="entry name" value="tRNA_Ile_lys_synt_N"/>
</dbReference>
<evidence type="ECO:0000256" key="3">
    <source>
        <dbReference type="ARBA" id="ARBA00022741"/>
    </source>
</evidence>
<dbReference type="GO" id="GO:0005524">
    <property type="term" value="F:ATP binding"/>
    <property type="evidence" value="ECO:0007669"/>
    <property type="project" value="UniProtKB-UniRule"/>
</dbReference>
<dbReference type="NCBIfam" id="TIGR02432">
    <property type="entry name" value="lysidine_TilS_N"/>
    <property type="match status" value="1"/>
</dbReference>
<dbReference type="Pfam" id="PF01171">
    <property type="entry name" value="ATP_bind_3"/>
    <property type="match status" value="1"/>
</dbReference>
<name>A0A8K1YUB2_9FLOR</name>
<dbReference type="GO" id="GO:0009507">
    <property type="term" value="C:chloroplast"/>
    <property type="evidence" value="ECO:0007669"/>
    <property type="project" value="UniProtKB-SubCell"/>
</dbReference>
<organism evidence="8">
    <name type="scientific">Kumanoa mahlacensis</name>
    <dbReference type="NCBI Taxonomy" id="1196387"/>
    <lineage>
        <taxon>Eukaryota</taxon>
        <taxon>Rhodophyta</taxon>
        <taxon>Florideophyceae</taxon>
        <taxon>Nemaliophycidae</taxon>
        <taxon>Batrachospermales</taxon>
        <taxon>Batrachospermaceae</taxon>
        <taxon>Kumanoa</taxon>
    </lineage>
</organism>
<evidence type="ECO:0000256" key="5">
    <source>
        <dbReference type="ARBA" id="ARBA00048539"/>
    </source>
</evidence>
<evidence type="ECO:0000256" key="1">
    <source>
        <dbReference type="ARBA" id="ARBA00022598"/>
    </source>
</evidence>
<sequence length="322" mass="38758">MNMNTFLHKKFEFNLIKTLRINTNDSILLAISGGQDSLCLLKLILDLRKRYYLKIGIIHIDHQWRYDSSLTTQNLISLIKTYCIPTYIYQIHPKVYSETEARNFRHQLFIQTAQMYKYTMIATAHSCTDQIETCLHNLLRGTSIDGLTSMIWARTISHKIKLIKPMLNFTRSDILWFSRYFHLPIWSDFSNFYYCTIRNRTRQELIPYLKLYFQVNIEDKIHYLLQNICIDVEYLRQNTIKLYQKSRHKYLVAINKKILLSQHYSLQIRVLQLFFLHNFNQLVSLNLLEYIVNICSYKKHSFFPVSINGIIVHEYKHWLYCR</sequence>
<proteinExistence type="inferred from homology"/>
<dbReference type="InterPro" id="IPR012094">
    <property type="entry name" value="tRNA_Ile_lys_synt"/>
</dbReference>
<dbReference type="PANTHER" id="PTHR43033:SF1">
    <property type="entry name" value="TRNA(ILE)-LYSIDINE SYNTHASE-RELATED"/>
    <property type="match status" value="1"/>
</dbReference>
<evidence type="ECO:0000256" key="4">
    <source>
        <dbReference type="ARBA" id="ARBA00022840"/>
    </source>
</evidence>
<geneLocation type="chloroplast" evidence="8"/>
<evidence type="ECO:0000256" key="6">
    <source>
        <dbReference type="HAMAP-Rule" id="MF_01161"/>
    </source>
</evidence>
<dbReference type="HAMAP" id="MF_01161">
    <property type="entry name" value="tRNA_Ile_lys_synt"/>
    <property type="match status" value="1"/>
</dbReference>
<dbReference type="AlphaFoldDB" id="A0A8K1YUB2"/>
<comment type="domain">
    <text evidence="6">The N-terminal region contains the highly conserved SGGXDS motif, predicted to be a P-loop motif involved in ATP binding.</text>
</comment>
<keyword evidence="2 6" id="KW-0819">tRNA processing</keyword>
<dbReference type="PANTHER" id="PTHR43033">
    <property type="entry name" value="TRNA(ILE)-LYSIDINE SYNTHASE-RELATED"/>
    <property type="match status" value="1"/>
</dbReference>
<dbReference type="EMBL" id="MK641509">
    <property type="protein sequence ID" value="UEQ11957.1"/>
    <property type="molecule type" value="Genomic_DNA"/>
</dbReference>
<evidence type="ECO:0000256" key="2">
    <source>
        <dbReference type="ARBA" id="ARBA00022694"/>
    </source>
</evidence>
<feature type="domain" description="tRNA(Ile)-lysidine/2-thiocytidine synthase N-terminal" evidence="7">
    <location>
        <begin position="27"/>
        <end position="204"/>
    </location>
</feature>
<comment type="catalytic activity">
    <reaction evidence="5 6">
        <text>cytidine(34) in tRNA(Ile2) + L-lysine + ATP = lysidine(34) in tRNA(Ile2) + AMP + diphosphate + H(+)</text>
        <dbReference type="Rhea" id="RHEA:43744"/>
        <dbReference type="Rhea" id="RHEA-COMP:10625"/>
        <dbReference type="Rhea" id="RHEA-COMP:10670"/>
        <dbReference type="ChEBI" id="CHEBI:15378"/>
        <dbReference type="ChEBI" id="CHEBI:30616"/>
        <dbReference type="ChEBI" id="CHEBI:32551"/>
        <dbReference type="ChEBI" id="CHEBI:33019"/>
        <dbReference type="ChEBI" id="CHEBI:82748"/>
        <dbReference type="ChEBI" id="CHEBI:83665"/>
        <dbReference type="ChEBI" id="CHEBI:456215"/>
        <dbReference type="EC" id="6.3.4.19"/>
    </reaction>
</comment>
<protein>
    <recommendedName>
        <fullName evidence="6">tRNA(Ile)-lysidine synthase, chloroplastic</fullName>
        <ecNumber evidence="6">6.3.4.19</ecNumber>
    </recommendedName>
    <alternativeName>
        <fullName evidence="6">tRNA(Ile)-2-lysyl-cytidine synthase</fullName>
    </alternativeName>
    <alternativeName>
        <fullName evidence="6">tRNA(Ile)-lysidine synthetase</fullName>
    </alternativeName>
</protein>
<dbReference type="SUPFAM" id="SSF82829">
    <property type="entry name" value="MesJ substrate recognition domain-like"/>
    <property type="match status" value="1"/>
</dbReference>
<dbReference type="InterPro" id="IPR014729">
    <property type="entry name" value="Rossmann-like_a/b/a_fold"/>
</dbReference>
<dbReference type="CDD" id="cd01992">
    <property type="entry name" value="TilS_N"/>
    <property type="match status" value="1"/>
</dbReference>
<dbReference type="InterPro" id="IPR011063">
    <property type="entry name" value="TilS/TtcA_N"/>
</dbReference>
<comment type="subcellular location">
    <subcellularLocation>
        <location evidence="6">Plastid</location>
        <location evidence="6">Chloroplast</location>
    </subcellularLocation>
</comment>
<reference evidence="8" key="1">
    <citation type="submission" date="2019-03" db="EMBL/GenBank/DDBJ databases">
        <title>Phycologia Chloroplast and mitochondrial genomes of Kumanoa mahlacensis.</title>
        <authorList>
            <person name="Fang K."/>
        </authorList>
    </citation>
    <scope>NUCLEOTIDE SEQUENCE</scope>
    <source>
        <strain evidence="8">SAS-FKP1701</strain>
    </source>
</reference>
<keyword evidence="1 6" id="KW-0436">Ligase</keyword>
<dbReference type="GO" id="GO:0032267">
    <property type="term" value="F:tRNA(Ile)-lysidine synthase activity"/>
    <property type="evidence" value="ECO:0007669"/>
    <property type="project" value="UniProtKB-EC"/>
</dbReference>
<evidence type="ECO:0000313" key="8">
    <source>
        <dbReference type="EMBL" id="UEQ11957.1"/>
    </source>
</evidence>
<gene>
    <name evidence="6 8" type="primary">tilS</name>
</gene>
<dbReference type="GO" id="GO:0006400">
    <property type="term" value="P:tRNA modification"/>
    <property type="evidence" value="ECO:0007669"/>
    <property type="project" value="UniProtKB-UniRule"/>
</dbReference>
<keyword evidence="8" id="KW-0934">Plastid</keyword>
<dbReference type="Gene3D" id="3.40.50.620">
    <property type="entry name" value="HUPs"/>
    <property type="match status" value="1"/>
</dbReference>
<keyword evidence="8" id="KW-0150">Chloroplast</keyword>
<dbReference type="EC" id="6.3.4.19" evidence="6"/>
<keyword evidence="4 6" id="KW-0067">ATP-binding</keyword>